<name>A0ABR7L3S0_9PSEU</name>
<comment type="similarity">
    <text evidence="1">Belongs to the 'phage' integrase family.</text>
</comment>
<organism evidence="5 6">
    <name type="scientific">Actinokineospora xionganensis</name>
    <dbReference type="NCBI Taxonomy" id="2684470"/>
    <lineage>
        <taxon>Bacteria</taxon>
        <taxon>Bacillati</taxon>
        <taxon>Actinomycetota</taxon>
        <taxon>Actinomycetes</taxon>
        <taxon>Pseudonocardiales</taxon>
        <taxon>Pseudonocardiaceae</taxon>
        <taxon>Actinokineospora</taxon>
    </lineage>
</organism>
<dbReference type="InterPro" id="IPR002104">
    <property type="entry name" value="Integrase_catalytic"/>
</dbReference>
<dbReference type="PANTHER" id="PTHR30349:SF41">
    <property type="entry name" value="INTEGRASE_RECOMBINASE PROTEIN MJ0367-RELATED"/>
    <property type="match status" value="1"/>
</dbReference>
<evidence type="ECO:0000256" key="2">
    <source>
        <dbReference type="ARBA" id="ARBA00023125"/>
    </source>
</evidence>
<dbReference type="InterPro" id="IPR011010">
    <property type="entry name" value="DNA_brk_join_enz"/>
</dbReference>
<evidence type="ECO:0000256" key="1">
    <source>
        <dbReference type="ARBA" id="ARBA00008857"/>
    </source>
</evidence>
<dbReference type="EMBL" id="JABVED010000004">
    <property type="protein sequence ID" value="MBC6447332.1"/>
    <property type="molecule type" value="Genomic_DNA"/>
</dbReference>
<dbReference type="PANTHER" id="PTHR30349">
    <property type="entry name" value="PHAGE INTEGRASE-RELATED"/>
    <property type="match status" value="1"/>
</dbReference>
<dbReference type="PROSITE" id="PS51898">
    <property type="entry name" value="TYR_RECOMBINASE"/>
    <property type="match status" value="1"/>
</dbReference>
<keyword evidence="2" id="KW-0238">DNA-binding</keyword>
<evidence type="ECO:0000256" key="3">
    <source>
        <dbReference type="ARBA" id="ARBA00023172"/>
    </source>
</evidence>
<dbReference type="Gene3D" id="1.10.443.10">
    <property type="entry name" value="Intergrase catalytic core"/>
    <property type="match status" value="1"/>
</dbReference>
<keyword evidence="3" id="KW-0233">DNA recombination</keyword>
<protein>
    <submittedName>
        <fullName evidence="5">Site-specific integrase</fullName>
    </submittedName>
</protein>
<evidence type="ECO:0000313" key="6">
    <source>
        <dbReference type="Proteomes" id="UP000734823"/>
    </source>
</evidence>
<reference evidence="5 6" key="1">
    <citation type="submission" date="2020-06" db="EMBL/GenBank/DDBJ databases">
        <title>Actinokineospora xiongansis sp. nov., isolated from soil of Baiyangdian.</title>
        <authorList>
            <person name="Zhang X."/>
        </authorList>
    </citation>
    <scope>NUCLEOTIDE SEQUENCE [LARGE SCALE GENOMIC DNA]</scope>
    <source>
        <strain evidence="5 6">HBU206404</strain>
    </source>
</reference>
<dbReference type="InterPro" id="IPR013762">
    <property type="entry name" value="Integrase-like_cat_sf"/>
</dbReference>
<feature type="domain" description="Tyr recombinase" evidence="4">
    <location>
        <begin position="1"/>
        <end position="207"/>
    </location>
</feature>
<evidence type="ECO:0000259" key="4">
    <source>
        <dbReference type="PROSITE" id="PS51898"/>
    </source>
</evidence>
<gene>
    <name evidence="5" type="ORF">GPZ80_09140</name>
</gene>
<accession>A0ABR7L3S0</accession>
<comment type="caution">
    <text evidence="5">The sequence shown here is derived from an EMBL/GenBank/DDBJ whole genome shotgun (WGS) entry which is preliminary data.</text>
</comment>
<evidence type="ECO:0000313" key="5">
    <source>
        <dbReference type="EMBL" id="MBC6447332.1"/>
    </source>
</evidence>
<proteinExistence type="inferred from homology"/>
<dbReference type="SUPFAM" id="SSF56349">
    <property type="entry name" value="DNA breaking-rejoining enzymes"/>
    <property type="match status" value="1"/>
</dbReference>
<dbReference type="InterPro" id="IPR050090">
    <property type="entry name" value="Tyrosine_recombinase_XerCD"/>
</dbReference>
<sequence>MRHLCEHLPLLDGLARRELRVAIELLIDTGRRPDEVAKLSWDCLERDGDGKPVLIYDNHKAAREGRRLPITEATAALIVAQQERVRTQFPDTPSGELVLLPTPVANSHGRKSLGAMGIGDRHREWVNAMPPVLVPTNVTDNGVQVTKMLAFDTTRIFPYAYRHTYAQRHADAGVDVTVLRELMDHRQLTTTQGYYNVGQERRREAVDRVTTMQFDRHGNRVWRRAQAMLDSEHARRAVGEVAVPYGGCSEPSNVAAAGQDCPIRFRCIGCGHFSTDISYLPDLERYLADLLRHRERLAATLDADEWAKNEAMPSDQEIKRIRRLIDRMKGDLDDLTDEERAQIDDAVGIIRSGRAKIVGLGIPRIRQPLPDIRPERSA</sequence>
<dbReference type="Proteomes" id="UP000734823">
    <property type="component" value="Unassembled WGS sequence"/>
</dbReference>
<keyword evidence="6" id="KW-1185">Reference proteome</keyword>
<dbReference type="CDD" id="cd00397">
    <property type="entry name" value="DNA_BRE_C"/>
    <property type="match status" value="1"/>
</dbReference>